<comment type="function">
    <text evidence="9">Plays an essential role in type IV pili and type II pseudopili formation by proteolytically removing the leader sequence from substrate proteins and subsequently monomethylating the alpha-amino group of the newly exposed N-terminal phenylalanine.</text>
</comment>
<feature type="domain" description="Prepilin type IV endopeptidase peptidase" evidence="11">
    <location>
        <begin position="104"/>
        <end position="213"/>
    </location>
</feature>
<keyword evidence="9" id="KW-0489">Methyltransferase</keyword>
<organism evidence="13 14">
    <name type="scientific">Romboutsia sedimentorum</name>
    <dbReference type="NCBI Taxonomy" id="1368474"/>
    <lineage>
        <taxon>Bacteria</taxon>
        <taxon>Bacillati</taxon>
        <taxon>Bacillota</taxon>
        <taxon>Clostridia</taxon>
        <taxon>Peptostreptococcales</taxon>
        <taxon>Peptostreptococcaceae</taxon>
        <taxon>Romboutsia</taxon>
    </lineage>
</organism>
<evidence type="ECO:0000256" key="3">
    <source>
        <dbReference type="ARBA" id="ARBA00022475"/>
    </source>
</evidence>
<dbReference type="PRINTS" id="PR00864">
    <property type="entry name" value="PREPILNPTASE"/>
</dbReference>
<feature type="transmembrane region" description="Helical" evidence="10">
    <location>
        <begin position="6"/>
        <end position="25"/>
    </location>
</feature>
<dbReference type="Pfam" id="PF01478">
    <property type="entry name" value="Peptidase_A24"/>
    <property type="match status" value="1"/>
</dbReference>
<dbReference type="InterPro" id="IPR050882">
    <property type="entry name" value="Prepilin_peptidase/N-MTase"/>
</dbReference>
<evidence type="ECO:0000256" key="6">
    <source>
        <dbReference type="ARBA" id="ARBA00022989"/>
    </source>
</evidence>
<keyword evidence="4" id="KW-0997">Cell inner membrane</keyword>
<keyword evidence="9" id="KW-0378">Hydrolase</keyword>
<dbReference type="PANTHER" id="PTHR30487:SF0">
    <property type="entry name" value="PREPILIN LEADER PEPTIDASE_N-METHYLTRANSFERASE-RELATED"/>
    <property type="match status" value="1"/>
</dbReference>
<evidence type="ECO:0000256" key="10">
    <source>
        <dbReference type="SAM" id="Phobius"/>
    </source>
</evidence>
<evidence type="ECO:0000256" key="9">
    <source>
        <dbReference type="RuleBase" id="RU003794"/>
    </source>
</evidence>
<dbReference type="PANTHER" id="PTHR30487">
    <property type="entry name" value="TYPE 4 PREPILIN-LIKE PROTEINS LEADER PEPTIDE-PROCESSING ENZYME"/>
    <property type="match status" value="1"/>
</dbReference>
<evidence type="ECO:0000256" key="4">
    <source>
        <dbReference type="ARBA" id="ARBA00022519"/>
    </source>
</evidence>
<evidence type="ECO:0000313" key="13">
    <source>
        <dbReference type="EMBL" id="MDK2564767.1"/>
    </source>
</evidence>
<comment type="similarity">
    <text evidence="2 8">Belongs to the peptidase A24 family.</text>
</comment>
<feature type="transmembrane region" description="Helical" evidence="10">
    <location>
        <begin position="234"/>
        <end position="255"/>
    </location>
</feature>
<feature type="transmembrane region" description="Helical" evidence="10">
    <location>
        <begin position="100"/>
        <end position="118"/>
    </location>
</feature>
<keyword evidence="14" id="KW-1185">Reference proteome</keyword>
<evidence type="ECO:0000259" key="11">
    <source>
        <dbReference type="Pfam" id="PF01478"/>
    </source>
</evidence>
<evidence type="ECO:0000313" key="14">
    <source>
        <dbReference type="Proteomes" id="UP001301012"/>
    </source>
</evidence>
<reference evidence="13 14" key="1">
    <citation type="submission" date="2023-05" db="EMBL/GenBank/DDBJ databases">
        <title>Rombocin, a short stable natural nisin variant, displays selective antimicrobial activity against Listeria monocytogenes and employs dual mode of action to kill target bacterial strains.</title>
        <authorList>
            <person name="Wambui J."/>
            <person name="Stephan R."/>
            <person name="Kuipers O.P."/>
        </authorList>
    </citation>
    <scope>NUCLEOTIDE SEQUENCE [LARGE SCALE GENOMIC DNA]</scope>
    <source>
        <strain evidence="13 14">RC002</strain>
    </source>
</reference>
<keyword evidence="9" id="KW-0511">Multifunctional enzyme</keyword>
<accession>A0ABT7ECW7</accession>
<comment type="caution">
    <text evidence="13">The sequence shown here is derived from an EMBL/GenBank/DDBJ whole genome shotgun (WGS) entry which is preliminary data.</text>
</comment>
<evidence type="ECO:0000259" key="12">
    <source>
        <dbReference type="Pfam" id="PF06750"/>
    </source>
</evidence>
<dbReference type="Proteomes" id="UP001301012">
    <property type="component" value="Unassembled WGS sequence"/>
</dbReference>
<keyword evidence="9" id="KW-0808">Transferase</keyword>
<evidence type="ECO:0000256" key="8">
    <source>
        <dbReference type="RuleBase" id="RU003793"/>
    </source>
</evidence>
<protein>
    <recommendedName>
        <fullName evidence="9">Prepilin leader peptidase/N-methyltransferase</fullName>
        <ecNumber evidence="9">2.1.1.-</ecNumber>
        <ecNumber evidence="9">3.4.23.43</ecNumber>
    </recommendedName>
</protein>
<proteinExistence type="inferred from homology"/>
<sequence>MDVYFTVVSFIMGVTFGSFFNVCIFRIPEKKSIVNPPSHCYNCNTRLKSIDLVPILSWTLLKGKCRYCGKKISSRYALVELLTGFLFVLIYHEYGYNVITLYYLVLISLLIIITFIDIDHYIIPDELIVFGCTIALIFNMFGKGIGIKGSLIGAVVCGGGMLLLIYLIELVVKKDVMGGGDIKLFTMTGLFLGIKGGLLTILLSIYAGAIYGIFNIISSKRKKKKYDSMIPYGPFISVGALITVLCGTNIINWYINLF</sequence>
<feature type="transmembrane region" description="Helical" evidence="10">
    <location>
        <begin position="184"/>
        <end position="214"/>
    </location>
</feature>
<feature type="domain" description="Prepilin peptidase A24 N-terminal" evidence="12">
    <location>
        <begin position="11"/>
        <end position="93"/>
    </location>
</feature>
<evidence type="ECO:0000256" key="5">
    <source>
        <dbReference type="ARBA" id="ARBA00022692"/>
    </source>
</evidence>
<dbReference type="Gene3D" id="1.20.120.1220">
    <property type="match status" value="1"/>
</dbReference>
<dbReference type="EC" id="2.1.1.-" evidence="9"/>
<keyword evidence="6 10" id="KW-1133">Transmembrane helix</keyword>
<dbReference type="Pfam" id="PF06750">
    <property type="entry name" value="A24_N_bact"/>
    <property type="match status" value="1"/>
</dbReference>
<comment type="subcellular location">
    <subcellularLocation>
        <location evidence="1">Cell inner membrane</location>
        <topology evidence="1">Multi-pass membrane protein</topology>
    </subcellularLocation>
    <subcellularLocation>
        <location evidence="9">Cell membrane</location>
        <topology evidence="9">Multi-pass membrane protein</topology>
    </subcellularLocation>
</comment>
<dbReference type="InterPro" id="IPR000045">
    <property type="entry name" value="Prepilin_IV_endopep_pep"/>
</dbReference>
<name>A0ABT7ECW7_9FIRM</name>
<dbReference type="InterPro" id="IPR014032">
    <property type="entry name" value="Peptidase_A24A_bac"/>
</dbReference>
<evidence type="ECO:0000256" key="1">
    <source>
        <dbReference type="ARBA" id="ARBA00004429"/>
    </source>
</evidence>
<feature type="transmembrane region" description="Helical" evidence="10">
    <location>
        <begin position="127"/>
        <end position="145"/>
    </location>
</feature>
<dbReference type="InterPro" id="IPR010627">
    <property type="entry name" value="Prepilin_pept_A24_N"/>
</dbReference>
<feature type="transmembrane region" description="Helical" evidence="10">
    <location>
        <begin position="151"/>
        <end position="172"/>
    </location>
</feature>
<dbReference type="RefSeq" id="WP_284133677.1">
    <property type="nucleotide sequence ID" value="NZ_JASKYM010000011.1"/>
</dbReference>
<keyword evidence="9" id="KW-0645">Protease</keyword>
<gene>
    <name evidence="13" type="ORF">QOZ84_14625</name>
</gene>
<comment type="catalytic activity">
    <reaction evidence="9">
        <text>Typically cleaves a -Gly-|-Phe- bond to release an N-terminal, basic peptide of 5-8 residues from type IV prepilin, and then N-methylates the new N-terminal amino group, the methyl donor being S-adenosyl-L-methionine.</text>
        <dbReference type="EC" id="3.4.23.43"/>
    </reaction>
</comment>
<evidence type="ECO:0000256" key="7">
    <source>
        <dbReference type="ARBA" id="ARBA00023136"/>
    </source>
</evidence>
<evidence type="ECO:0000256" key="2">
    <source>
        <dbReference type="ARBA" id="ARBA00005801"/>
    </source>
</evidence>
<keyword evidence="3" id="KW-1003">Cell membrane</keyword>
<keyword evidence="7 10" id="KW-0472">Membrane</keyword>
<dbReference type="EC" id="3.4.23.43" evidence="9"/>
<keyword evidence="5 9" id="KW-0812">Transmembrane</keyword>
<dbReference type="EMBL" id="JASKYM010000011">
    <property type="protein sequence ID" value="MDK2564767.1"/>
    <property type="molecule type" value="Genomic_DNA"/>
</dbReference>